<dbReference type="Proteomes" id="UP000321570">
    <property type="component" value="Unassembled WGS sequence"/>
</dbReference>
<evidence type="ECO:0000313" key="2">
    <source>
        <dbReference type="Proteomes" id="UP000321570"/>
    </source>
</evidence>
<gene>
    <name evidence="1" type="ORF">WMSIL1_LOCUS4823</name>
</gene>
<proteinExistence type="predicted"/>
<reference evidence="1 2" key="1">
    <citation type="submission" date="2019-07" db="EMBL/GenBank/DDBJ databases">
        <authorList>
            <person name="Jastrzebski P J."/>
            <person name="Paukszto L."/>
            <person name="Jastrzebski P J."/>
        </authorList>
    </citation>
    <scope>NUCLEOTIDE SEQUENCE [LARGE SCALE GENOMIC DNA]</scope>
    <source>
        <strain evidence="1 2">WMS-il1</strain>
    </source>
</reference>
<dbReference type="AlphaFoldDB" id="A0A564YBT6"/>
<protein>
    <submittedName>
        <fullName evidence="1">Uncharacterized protein</fullName>
    </submittedName>
</protein>
<dbReference type="EMBL" id="CABIJS010000144">
    <property type="protein sequence ID" value="VUZ44676.1"/>
    <property type="molecule type" value="Genomic_DNA"/>
</dbReference>
<sequence length="61" mass="7617">MAWMLLSRWSPFMLWVCRMWSRRSWRLLVNTQSHLICYFLLNWRQIQSTLLPLLTLLDIFM</sequence>
<keyword evidence="2" id="KW-1185">Reference proteome</keyword>
<organism evidence="1 2">
    <name type="scientific">Hymenolepis diminuta</name>
    <name type="common">Rat tapeworm</name>
    <dbReference type="NCBI Taxonomy" id="6216"/>
    <lineage>
        <taxon>Eukaryota</taxon>
        <taxon>Metazoa</taxon>
        <taxon>Spiralia</taxon>
        <taxon>Lophotrochozoa</taxon>
        <taxon>Platyhelminthes</taxon>
        <taxon>Cestoda</taxon>
        <taxon>Eucestoda</taxon>
        <taxon>Cyclophyllidea</taxon>
        <taxon>Hymenolepididae</taxon>
        <taxon>Hymenolepis</taxon>
    </lineage>
</organism>
<name>A0A564YBT6_HYMDI</name>
<evidence type="ECO:0000313" key="1">
    <source>
        <dbReference type="EMBL" id="VUZ44676.1"/>
    </source>
</evidence>
<accession>A0A564YBT6</accession>